<dbReference type="Proteomes" id="UP001155660">
    <property type="component" value="Chromosome B25"/>
</dbReference>
<dbReference type="FunFam" id="2.60.40.2220:FF:000001">
    <property type="entry name" value="Alpha-mannosidase 2C1"/>
    <property type="match status" value="1"/>
</dbReference>
<dbReference type="Pfam" id="PF17677">
    <property type="entry name" value="Glyco_hydro38C2"/>
    <property type="match status" value="1"/>
</dbReference>
<dbReference type="EC" id="3.2.1.24" evidence="5"/>
<comment type="catalytic activity">
    <reaction evidence="1">
        <text>Hydrolysis of terminal, non-reducing alpha-D-mannose residues in alpha-D-mannosides.</text>
        <dbReference type="EC" id="3.2.1.24"/>
    </reaction>
</comment>
<dbReference type="KEGG" id="ccar:109071268"/>
<dbReference type="GO" id="GO:0005737">
    <property type="term" value="C:cytoplasm"/>
    <property type="evidence" value="ECO:0007669"/>
    <property type="project" value="UniProtKB-SubCell"/>
</dbReference>
<sequence>MHHQPVLKNRRTLLERAEKFISDIYFTDCNLRGRLFGDTHPLESISVFLSEKRIPYSDAVQQSFQPCKVGDAFGPTWWTCWFKVVLKIPEAWRGKEVHLRWESDGEGMVWRDQQPVQGLTKEGEKTSYVLTECLKDSEPRGITLYVELACNGLFGAGQGCMIAAPDPNGKFTLQKAELVVFNRDVRELLTDFEMLVDIVKMLGEGEQRGFQALFTANEMVNLCDPADPSSFAAARSLAHKFFAQKNGESQHVVHAMGHCHIDSAWLWPYEETIRKCARSWVTVIRLMEKNPEFVFTCSQAQQFQWVKSWYPSLFSEIKQFVQKGQFIPVGGTWVEMDGNLPSGESMVRQFLHGQNFFKVEFGRYCKEFWLPDTFGYSAQLPQIMKGCGISRFLTQKLSWNLVNTFPHSTFFWEGIDGSLVLTHFPPGNSYGMNGKVEDLINTVKNNKDKGRANHSAVLFGFGDGGGGPTQLMLDRLQRVQDTDCLPKVQMSSPDVLFSQLESDSSLLCTWVGELFLELHNGTYTTQAKIKLGNRQCEALLHDIEVSSCLALCKRDGFKYPACKLQELWRLLLLNQFHDVIPGSCIEMVVEDALQYYDEIRTAGSRLLFAACESLGSAPGKVAGSNIAVLNTLPWERTEVISLPAEDTQTRLALVKVPSVGVAQVTETAKPKDSVSVTMMVDGTIIMENGLLKATIDQTGRLMSLLLLQADRETISEGYLGNQFALFDDVPLYWDAWDVMDYHLQTRKPAVEVIEPAKVVRSGGLQGSISFSLRISGKSTIKQEILLDACCPYIKFNTQVDWEESHKFLKVEFPVQVRSPNATYEIQFGHLQRPTHRNTSWDWARFEVWGHKWADLSEHGFGVALLNDSKYGYSIHENIMTLSLLRAPKAPDANADMGSHNFTYALMPHTGLFQDASVIQYAYNLNFPLHVFHGVIAEPWSAFSVNCPAVILETIKQAESRENALLIRLYESHGSSVTTTLSTSLPIQEAWHCDLLERPDSSIPMSKTSSGISLTFKPFQIRSLLNYTVIHLIVYRL</sequence>
<dbReference type="Pfam" id="PF22907">
    <property type="entry name" value="Ams1-like_1st"/>
    <property type="match status" value="1"/>
</dbReference>
<comment type="cofactor">
    <cofactor evidence="2">
        <name>Co(2+)</name>
        <dbReference type="ChEBI" id="CHEBI:48828"/>
    </cofactor>
</comment>
<evidence type="ECO:0000256" key="5">
    <source>
        <dbReference type="ARBA" id="ARBA00012752"/>
    </source>
</evidence>
<accession>A0A9R0AS44</accession>
<evidence type="ECO:0000256" key="9">
    <source>
        <dbReference type="ARBA" id="ARBA00023285"/>
    </source>
</evidence>
<dbReference type="GO" id="GO:0004559">
    <property type="term" value="F:alpha-mannosidase activity"/>
    <property type="evidence" value="ECO:0007669"/>
    <property type="project" value="UniProtKB-EC"/>
</dbReference>
<evidence type="ECO:0000256" key="10">
    <source>
        <dbReference type="ARBA" id="ARBA00023295"/>
    </source>
</evidence>
<evidence type="ECO:0000256" key="3">
    <source>
        <dbReference type="ARBA" id="ARBA00004496"/>
    </source>
</evidence>
<keyword evidence="10" id="KW-0326">Glycosidase</keyword>
<dbReference type="InterPro" id="IPR041147">
    <property type="entry name" value="GH38_C"/>
</dbReference>
<keyword evidence="9" id="KW-0170">Cobalt</keyword>
<feature type="domain" description="Glycoside hydrolase family 38 central" evidence="14">
    <location>
        <begin position="517"/>
        <end position="596"/>
    </location>
</feature>
<dbReference type="InterPro" id="IPR011682">
    <property type="entry name" value="Glyco_hydro_38_C"/>
</dbReference>
<gene>
    <name evidence="15" type="primary">man2c1</name>
</gene>
<dbReference type="CTD" id="4123"/>
<dbReference type="Pfam" id="PF07748">
    <property type="entry name" value="Glyco_hydro_38C"/>
    <property type="match status" value="1"/>
</dbReference>
<protein>
    <recommendedName>
        <fullName evidence="11">Alpha-mannosidase 2C1</fullName>
        <ecNumber evidence="5">3.2.1.24</ecNumber>
    </recommendedName>
    <alternativeName>
        <fullName evidence="13">Alpha-D-mannoside mannohydrolase</fullName>
    </alternativeName>
    <alternativeName>
        <fullName evidence="12">Mannosidase alpha class 2C member 1</fullName>
    </alternativeName>
</protein>
<evidence type="ECO:0000259" key="14">
    <source>
        <dbReference type="SMART" id="SM00872"/>
    </source>
</evidence>
<dbReference type="FunFam" id="3.20.110.10:FF:000002">
    <property type="entry name" value="alpha-mannosidase 2C1 isoform X1"/>
    <property type="match status" value="1"/>
</dbReference>
<proteinExistence type="inferred from homology"/>
<dbReference type="Pfam" id="PF09261">
    <property type="entry name" value="Alpha-mann_mid"/>
    <property type="match status" value="1"/>
</dbReference>
<evidence type="ECO:0000256" key="1">
    <source>
        <dbReference type="ARBA" id="ARBA00000365"/>
    </source>
</evidence>
<dbReference type="InterPro" id="IPR015341">
    <property type="entry name" value="Glyco_hydro_38_cen"/>
</dbReference>
<dbReference type="SMART" id="SM00872">
    <property type="entry name" value="Alpha-mann_mid"/>
    <property type="match status" value="1"/>
</dbReference>
<evidence type="ECO:0000313" key="15">
    <source>
        <dbReference type="RefSeq" id="XP_042608768.1"/>
    </source>
</evidence>
<evidence type="ECO:0000256" key="13">
    <source>
        <dbReference type="ARBA" id="ARBA00075077"/>
    </source>
</evidence>
<evidence type="ECO:0000256" key="4">
    <source>
        <dbReference type="ARBA" id="ARBA00009792"/>
    </source>
</evidence>
<dbReference type="CDD" id="cd10813">
    <property type="entry name" value="GH38N_AMII_Man2C1"/>
    <property type="match status" value="1"/>
</dbReference>
<dbReference type="FunFam" id="2.70.98.30:FF:000001">
    <property type="entry name" value="alpha-mannosidase 2C1 isoform X2"/>
    <property type="match status" value="1"/>
</dbReference>
<dbReference type="SMR" id="A0A9R0AS44"/>
<dbReference type="InterPro" id="IPR000602">
    <property type="entry name" value="Glyco_hydro_38_N"/>
</dbReference>
<dbReference type="AlphaFoldDB" id="A0A9R0AS44"/>
<organism evidence="15">
    <name type="scientific">Cyprinus carpio</name>
    <name type="common">Common carp</name>
    <dbReference type="NCBI Taxonomy" id="7962"/>
    <lineage>
        <taxon>Eukaryota</taxon>
        <taxon>Metazoa</taxon>
        <taxon>Chordata</taxon>
        <taxon>Craniata</taxon>
        <taxon>Vertebrata</taxon>
        <taxon>Euteleostomi</taxon>
        <taxon>Actinopterygii</taxon>
        <taxon>Neopterygii</taxon>
        <taxon>Teleostei</taxon>
        <taxon>Ostariophysi</taxon>
        <taxon>Cypriniformes</taxon>
        <taxon>Cyprinidae</taxon>
        <taxon>Cyprininae</taxon>
        <taxon>Cyprinus</taxon>
    </lineage>
</organism>
<dbReference type="OrthoDB" id="10261055at2759"/>
<evidence type="ECO:0000256" key="6">
    <source>
        <dbReference type="ARBA" id="ARBA00022490"/>
    </source>
</evidence>
<keyword evidence="6" id="KW-0963">Cytoplasm</keyword>
<dbReference type="GO" id="GO:0006013">
    <property type="term" value="P:mannose metabolic process"/>
    <property type="evidence" value="ECO:0007669"/>
    <property type="project" value="InterPro"/>
</dbReference>
<keyword evidence="8" id="KW-0378">Hydrolase</keyword>
<reference evidence="15" key="1">
    <citation type="submission" date="2025-08" db="UniProtKB">
        <authorList>
            <consortium name="RefSeq"/>
        </authorList>
    </citation>
    <scope>IDENTIFICATION</scope>
    <source>
        <tissue evidence="15">Muscle</tissue>
    </source>
</reference>
<comment type="subcellular location">
    <subcellularLocation>
        <location evidence="3">Cytoplasm</location>
    </subcellularLocation>
</comment>
<dbReference type="FunFam" id="1.20.1270.50:FF:000004">
    <property type="entry name" value="alpha-mannosidase 2C1 isoform X1"/>
    <property type="match status" value="1"/>
</dbReference>
<evidence type="ECO:0000256" key="11">
    <source>
        <dbReference type="ARBA" id="ARBA00070768"/>
    </source>
</evidence>
<dbReference type="GO" id="GO:0046872">
    <property type="term" value="F:metal ion binding"/>
    <property type="evidence" value="ECO:0007669"/>
    <property type="project" value="UniProtKB-KW"/>
</dbReference>
<evidence type="ECO:0000256" key="12">
    <source>
        <dbReference type="ARBA" id="ARBA00075013"/>
    </source>
</evidence>
<evidence type="ECO:0000256" key="7">
    <source>
        <dbReference type="ARBA" id="ARBA00022723"/>
    </source>
</evidence>
<dbReference type="PANTHER" id="PTHR46017:SF1">
    <property type="entry name" value="ALPHA-MANNOSIDASE 2C1"/>
    <property type="match status" value="1"/>
</dbReference>
<dbReference type="PANTHER" id="PTHR46017">
    <property type="entry name" value="ALPHA-MANNOSIDASE 2C1"/>
    <property type="match status" value="1"/>
</dbReference>
<dbReference type="InterPro" id="IPR054723">
    <property type="entry name" value="Ams1-like_N"/>
</dbReference>
<evidence type="ECO:0000256" key="8">
    <source>
        <dbReference type="ARBA" id="ARBA00022801"/>
    </source>
</evidence>
<comment type="similarity">
    <text evidence="4">Belongs to the glycosyl hydrolase 38 family.</text>
</comment>
<dbReference type="RefSeq" id="XP_042608768.1">
    <property type="nucleotide sequence ID" value="XM_042752834.1"/>
</dbReference>
<evidence type="ECO:0000256" key="2">
    <source>
        <dbReference type="ARBA" id="ARBA00001941"/>
    </source>
</evidence>
<dbReference type="GO" id="GO:0009313">
    <property type="term" value="P:oligosaccharide catabolic process"/>
    <property type="evidence" value="ECO:0007669"/>
    <property type="project" value="TreeGrafter"/>
</dbReference>
<dbReference type="Pfam" id="PF01074">
    <property type="entry name" value="Glyco_hydro_38N"/>
    <property type="match status" value="1"/>
</dbReference>
<name>A0A9R0AS44_CYPCA</name>
<keyword evidence="7" id="KW-0479">Metal-binding</keyword>
<dbReference type="GeneID" id="109071268"/>